<proteinExistence type="predicted"/>
<organism evidence="4">
    <name type="scientific">Aureococcus anophagefferens</name>
    <name type="common">Harmful bloom alga</name>
    <dbReference type="NCBI Taxonomy" id="44056"/>
    <lineage>
        <taxon>Eukaryota</taxon>
        <taxon>Sar</taxon>
        <taxon>Stramenopiles</taxon>
        <taxon>Ochrophyta</taxon>
        <taxon>Pelagophyceae</taxon>
        <taxon>Pelagomonadales</taxon>
        <taxon>Pelagomonadaceae</taxon>
        <taxon>Aureococcus</taxon>
    </lineage>
</organism>
<keyword evidence="2" id="KW-0732">Signal</keyword>
<evidence type="ECO:0000313" key="4">
    <source>
        <dbReference type="Proteomes" id="UP000002729"/>
    </source>
</evidence>
<feature type="transmembrane region" description="Helical" evidence="1">
    <location>
        <begin position="94"/>
        <end position="120"/>
    </location>
</feature>
<evidence type="ECO:0000256" key="2">
    <source>
        <dbReference type="SAM" id="SignalP"/>
    </source>
</evidence>
<keyword evidence="1" id="KW-0812">Transmembrane</keyword>
<evidence type="ECO:0000256" key="1">
    <source>
        <dbReference type="SAM" id="Phobius"/>
    </source>
</evidence>
<sequence>MALLLAVLIFISVRTFLASRGDASAGAMTVALASRGATVGFEALAAARCASFLVIAHRLYLLVVVRPPFELKANYLATTQFPLRPVKLWGLRRLVTFTVQTWTLQGIYFALAAAAAVAGARGLEAPPWLPLKATRYLFEVAWAVSHLVTSVTTYVLVPAACDAFDGDVRDLPLLQADQLVLHNVNCILMHVDTLLSGQYLAYDHAGAALLYACYYVSFAWTRARYVAGGVPYFFLDYSLPRALAFKLHLGLAGVVVLFFYLGVFVTTQLGEIAVPTRCLVHVLIVGAIVRFRPPPKYRARAKAD</sequence>
<feature type="transmembrane region" description="Helical" evidence="1">
    <location>
        <begin position="272"/>
        <end position="291"/>
    </location>
</feature>
<dbReference type="InParanoid" id="F0YG37"/>
<feature type="transmembrane region" description="Helical" evidence="1">
    <location>
        <begin position="140"/>
        <end position="161"/>
    </location>
</feature>
<keyword evidence="1" id="KW-1133">Transmembrane helix</keyword>
<dbReference type="eggNOG" id="ENOG502SDBF">
    <property type="taxonomic scope" value="Eukaryota"/>
</dbReference>
<dbReference type="AlphaFoldDB" id="F0YG37"/>
<dbReference type="RefSeq" id="XP_009039369.1">
    <property type="nucleotide sequence ID" value="XM_009041121.1"/>
</dbReference>
<dbReference type="EMBL" id="GL833138">
    <property type="protein sequence ID" value="EGB05825.1"/>
    <property type="molecule type" value="Genomic_DNA"/>
</dbReference>
<dbReference type="GO" id="GO:0016020">
    <property type="term" value="C:membrane"/>
    <property type="evidence" value="ECO:0007669"/>
    <property type="project" value="TreeGrafter"/>
</dbReference>
<keyword evidence="1" id="KW-0472">Membrane</keyword>
<dbReference type="OMA" id="VAFRCAC"/>
<reference evidence="3 4" key="1">
    <citation type="journal article" date="2011" name="Proc. Natl. Acad. Sci. U.S.A.">
        <title>Niche of harmful alga Aureococcus anophagefferens revealed through ecogenomics.</title>
        <authorList>
            <person name="Gobler C.J."/>
            <person name="Berry D.L."/>
            <person name="Dyhrman S.T."/>
            <person name="Wilhelm S.W."/>
            <person name="Salamov A."/>
            <person name="Lobanov A.V."/>
            <person name="Zhang Y."/>
            <person name="Collier J.L."/>
            <person name="Wurch L.L."/>
            <person name="Kustka A.B."/>
            <person name="Dill B.D."/>
            <person name="Shah M."/>
            <person name="VerBerkmoes N.C."/>
            <person name="Kuo A."/>
            <person name="Terry A."/>
            <person name="Pangilinan J."/>
            <person name="Lindquist E.A."/>
            <person name="Lucas S."/>
            <person name="Paulsen I.T."/>
            <person name="Hattenrath-Lehmann T.K."/>
            <person name="Talmage S.C."/>
            <person name="Walker E.A."/>
            <person name="Koch F."/>
            <person name="Burson A.M."/>
            <person name="Marcoval M.A."/>
            <person name="Tang Y.Z."/>
            <person name="Lecleir G.R."/>
            <person name="Coyne K.J."/>
            <person name="Berg G.M."/>
            <person name="Bertrand E.M."/>
            <person name="Saito M.A."/>
            <person name="Gladyshev V.N."/>
            <person name="Grigoriev I.V."/>
        </authorList>
    </citation>
    <scope>NUCLEOTIDE SEQUENCE [LARGE SCALE GENOMIC DNA]</scope>
    <source>
        <strain evidence="4">CCMP 1984</strain>
    </source>
</reference>
<dbReference type="PANTHER" id="PTHR12242">
    <property type="entry name" value="OS02G0130600 PROTEIN-RELATED"/>
    <property type="match status" value="1"/>
</dbReference>
<name>F0YG37_AURAN</name>
<dbReference type="OrthoDB" id="43188at2759"/>
<dbReference type="Proteomes" id="UP000002729">
    <property type="component" value="Unassembled WGS sequence"/>
</dbReference>
<dbReference type="GeneID" id="20225618"/>
<feature type="signal peptide" evidence="2">
    <location>
        <begin position="1"/>
        <end position="18"/>
    </location>
</feature>
<feature type="chain" id="PRO_5003261655" description="TLC domain-containing protein" evidence="2">
    <location>
        <begin position="19"/>
        <end position="304"/>
    </location>
</feature>
<gene>
    <name evidence="3" type="ORF">AURANDRAFT_66037</name>
</gene>
<evidence type="ECO:0008006" key="5">
    <source>
        <dbReference type="Google" id="ProtNLM"/>
    </source>
</evidence>
<dbReference type="KEGG" id="aaf:AURANDRAFT_66037"/>
<keyword evidence="4" id="KW-1185">Reference proteome</keyword>
<evidence type="ECO:0000313" key="3">
    <source>
        <dbReference type="EMBL" id="EGB05825.1"/>
    </source>
</evidence>
<protein>
    <recommendedName>
        <fullName evidence="5">TLC domain-containing protein</fullName>
    </recommendedName>
</protein>
<accession>F0YG37</accession>
<feature type="transmembrane region" description="Helical" evidence="1">
    <location>
        <begin position="247"/>
        <end position="266"/>
    </location>
</feature>